<evidence type="ECO:0000313" key="4">
    <source>
        <dbReference type="Proteomes" id="UP000484885"/>
    </source>
</evidence>
<evidence type="ECO:0000256" key="1">
    <source>
        <dbReference type="SAM" id="SignalP"/>
    </source>
</evidence>
<dbReference type="Gene3D" id="3.30.160.670">
    <property type="match status" value="1"/>
</dbReference>
<reference evidence="3 4" key="1">
    <citation type="submission" date="2020-02" db="EMBL/GenBank/DDBJ databases">
        <authorList>
            <person name="Zhang X.-Y."/>
        </authorList>
    </citation>
    <scope>NUCLEOTIDE SEQUENCE [LARGE SCALE GENOMIC DNA]</scope>
    <source>
        <strain evidence="3 4">C33</strain>
    </source>
</reference>
<dbReference type="Proteomes" id="UP000484885">
    <property type="component" value="Unassembled WGS sequence"/>
</dbReference>
<feature type="chain" id="PRO_5032685120" evidence="1">
    <location>
        <begin position="19"/>
        <end position="184"/>
    </location>
</feature>
<feature type="domain" description="DUF4136" evidence="2">
    <location>
        <begin position="27"/>
        <end position="184"/>
    </location>
</feature>
<accession>A0A845VAN1</accession>
<dbReference type="InterPro" id="IPR025411">
    <property type="entry name" value="DUF4136"/>
</dbReference>
<organism evidence="3 4">
    <name type="scientific">Wenzhouxiangella limi</name>
    <dbReference type="NCBI Taxonomy" id="2707351"/>
    <lineage>
        <taxon>Bacteria</taxon>
        <taxon>Pseudomonadati</taxon>
        <taxon>Pseudomonadota</taxon>
        <taxon>Gammaproteobacteria</taxon>
        <taxon>Chromatiales</taxon>
        <taxon>Wenzhouxiangellaceae</taxon>
        <taxon>Wenzhouxiangella</taxon>
    </lineage>
</organism>
<evidence type="ECO:0000313" key="3">
    <source>
        <dbReference type="EMBL" id="NDY96955.1"/>
    </source>
</evidence>
<dbReference type="Pfam" id="PF13590">
    <property type="entry name" value="DUF4136"/>
    <property type="match status" value="1"/>
</dbReference>
<proteinExistence type="predicted"/>
<feature type="signal peptide" evidence="1">
    <location>
        <begin position="1"/>
        <end position="18"/>
    </location>
</feature>
<keyword evidence="1" id="KW-0732">Signal</keyword>
<dbReference type="AlphaFoldDB" id="A0A845VAN1"/>
<dbReference type="RefSeq" id="WP_164212331.1">
    <property type="nucleotide sequence ID" value="NZ_JAAGSC010000044.1"/>
</dbReference>
<gene>
    <name evidence="3" type="ORF">G3I74_14580</name>
</gene>
<comment type="caution">
    <text evidence="3">The sequence shown here is derived from an EMBL/GenBank/DDBJ whole genome shotgun (WGS) entry which is preliminary data.</text>
</comment>
<dbReference type="PROSITE" id="PS51257">
    <property type="entry name" value="PROKAR_LIPOPROTEIN"/>
    <property type="match status" value="1"/>
</dbReference>
<name>A0A845VAN1_9GAMM</name>
<dbReference type="EMBL" id="JAAGSC010000044">
    <property type="protein sequence ID" value="NDY96955.1"/>
    <property type="molecule type" value="Genomic_DNA"/>
</dbReference>
<keyword evidence="4" id="KW-1185">Reference proteome</keyword>
<evidence type="ECO:0000259" key="2">
    <source>
        <dbReference type="Pfam" id="PF13590"/>
    </source>
</evidence>
<protein>
    <submittedName>
        <fullName evidence="3">DUF4136 domain-containing protein</fullName>
    </submittedName>
</protein>
<sequence>MRQLIFPVLAALLLTACASSPRIETMSAPNVDFSGYSSFAFVDPLGTDRGGYASLISQQLTFSIRREMELQGFEYADDADQADLLVNAYTHLDERIRTREVADPFIGPSYWDYRYGFYTAWPGYSVRTEVQQYTEGTLTIDLIDASNNVMVWEGNARNEISERTRRDAAQAIDQAVAKIFERFP</sequence>